<feature type="non-terminal residue" evidence="2">
    <location>
        <position position="128"/>
    </location>
</feature>
<feature type="compositionally biased region" description="Low complexity" evidence="1">
    <location>
        <begin position="52"/>
        <end position="64"/>
    </location>
</feature>
<evidence type="ECO:0000256" key="1">
    <source>
        <dbReference type="SAM" id="MobiDB-lite"/>
    </source>
</evidence>
<dbReference type="AlphaFoldDB" id="A0AAN8X2J9"/>
<name>A0AAN8X2J9_HALRR</name>
<protein>
    <submittedName>
        <fullName evidence="2">Uncharacterized protein</fullName>
    </submittedName>
</protein>
<dbReference type="EMBL" id="JAXCGZ010009548">
    <property type="protein sequence ID" value="KAK7076800.1"/>
    <property type="molecule type" value="Genomic_DNA"/>
</dbReference>
<proteinExistence type="predicted"/>
<reference evidence="2 3" key="1">
    <citation type="submission" date="2023-11" db="EMBL/GenBank/DDBJ databases">
        <title>Halocaridina rubra genome assembly.</title>
        <authorList>
            <person name="Smith C."/>
        </authorList>
    </citation>
    <scope>NUCLEOTIDE SEQUENCE [LARGE SCALE GENOMIC DNA]</scope>
    <source>
        <strain evidence="2">EP-1</strain>
        <tissue evidence="2">Whole</tissue>
    </source>
</reference>
<comment type="caution">
    <text evidence="2">The sequence shown here is derived from an EMBL/GenBank/DDBJ whole genome shotgun (WGS) entry which is preliminary data.</text>
</comment>
<keyword evidence="3" id="KW-1185">Reference proteome</keyword>
<sequence length="128" mass="14860">MEKAAEKGESPDKIMVYFQPFLRFCVLSFLASLHFPDCLDAPSKRRSRRSSFKASSSSNSTNKSLQLREFSESNLEGNHEEEERRNLWYFSEYGRLDCVRLDDKGGCRKWSLTPEDFSVHLAARNLKL</sequence>
<evidence type="ECO:0000313" key="3">
    <source>
        <dbReference type="Proteomes" id="UP001381693"/>
    </source>
</evidence>
<dbReference type="Proteomes" id="UP001381693">
    <property type="component" value="Unassembled WGS sequence"/>
</dbReference>
<evidence type="ECO:0000313" key="2">
    <source>
        <dbReference type="EMBL" id="KAK7076800.1"/>
    </source>
</evidence>
<gene>
    <name evidence="2" type="ORF">SK128_008114</name>
</gene>
<feature type="region of interest" description="Disordered" evidence="1">
    <location>
        <begin position="39"/>
        <end position="83"/>
    </location>
</feature>
<organism evidence="2 3">
    <name type="scientific">Halocaridina rubra</name>
    <name type="common">Hawaiian red shrimp</name>
    <dbReference type="NCBI Taxonomy" id="373956"/>
    <lineage>
        <taxon>Eukaryota</taxon>
        <taxon>Metazoa</taxon>
        <taxon>Ecdysozoa</taxon>
        <taxon>Arthropoda</taxon>
        <taxon>Crustacea</taxon>
        <taxon>Multicrustacea</taxon>
        <taxon>Malacostraca</taxon>
        <taxon>Eumalacostraca</taxon>
        <taxon>Eucarida</taxon>
        <taxon>Decapoda</taxon>
        <taxon>Pleocyemata</taxon>
        <taxon>Caridea</taxon>
        <taxon>Atyoidea</taxon>
        <taxon>Atyidae</taxon>
        <taxon>Halocaridina</taxon>
    </lineage>
</organism>
<accession>A0AAN8X2J9</accession>